<feature type="compositionally biased region" description="Acidic residues" evidence="1">
    <location>
        <begin position="121"/>
        <end position="133"/>
    </location>
</feature>
<keyword evidence="2" id="KW-0812">Transmembrane</keyword>
<proteinExistence type="predicted"/>
<feature type="region of interest" description="Disordered" evidence="1">
    <location>
        <begin position="94"/>
        <end position="167"/>
    </location>
</feature>
<gene>
    <name evidence="3" type="ORF">IV431_17185</name>
</gene>
<feature type="transmembrane region" description="Helical" evidence="2">
    <location>
        <begin position="30"/>
        <end position="52"/>
    </location>
</feature>
<feature type="compositionally biased region" description="Acidic residues" evidence="1">
    <location>
        <begin position="99"/>
        <end position="113"/>
    </location>
</feature>
<protein>
    <submittedName>
        <fullName evidence="3">Uncharacterized protein</fullName>
    </submittedName>
</protein>
<evidence type="ECO:0000313" key="3">
    <source>
        <dbReference type="EMBL" id="MBF7957294.1"/>
    </source>
</evidence>
<accession>A0ABS0DX84</accession>
<name>A0ABS0DX84_9GAMM</name>
<evidence type="ECO:0000256" key="2">
    <source>
        <dbReference type="SAM" id="Phobius"/>
    </source>
</evidence>
<keyword evidence="4" id="KW-1185">Reference proteome</keyword>
<dbReference type="EMBL" id="JADOBH010000003">
    <property type="protein sequence ID" value="MBF7957294.1"/>
    <property type="molecule type" value="Genomic_DNA"/>
</dbReference>
<organism evidence="3 4">
    <name type="scientific">Rahnella victoriana</name>
    <dbReference type="NCBI Taxonomy" id="1510570"/>
    <lineage>
        <taxon>Bacteria</taxon>
        <taxon>Pseudomonadati</taxon>
        <taxon>Pseudomonadota</taxon>
        <taxon>Gammaproteobacteria</taxon>
        <taxon>Enterobacterales</taxon>
        <taxon>Yersiniaceae</taxon>
        <taxon>Rahnella</taxon>
    </lineage>
</organism>
<evidence type="ECO:0000256" key="1">
    <source>
        <dbReference type="SAM" id="MobiDB-lite"/>
    </source>
</evidence>
<dbReference type="Proteomes" id="UP000600307">
    <property type="component" value="Unassembled WGS sequence"/>
</dbReference>
<evidence type="ECO:0000313" key="4">
    <source>
        <dbReference type="Proteomes" id="UP000600307"/>
    </source>
</evidence>
<comment type="caution">
    <text evidence="3">The sequence shown here is derived from an EMBL/GenBank/DDBJ whole genome shotgun (WGS) entry which is preliminary data.</text>
</comment>
<sequence>MQNIHLSAYTSHLNKQKVKVAVRRSLRKSFYCLVFSSICLVLGGLAGSYLHLTYLNWKSHRVAVSEVSHLPYKQSPLHYIYKNRTLPAVSQTAYIDDNATPEDEMPAEAEDPAETSAMENDVPEDAAADESDDSQNMALEEKSPDMPLQDWLNKAMQEQQQEEKSAK</sequence>
<dbReference type="RefSeq" id="WP_195817655.1">
    <property type="nucleotide sequence ID" value="NZ_CP089919.1"/>
</dbReference>
<keyword evidence="2" id="KW-0472">Membrane</keyword>
<reference evidence="3 4" key="1">
    <citation type="submission" date="2020-11" db="EMBL/GenBank/DDBJ databases">
        <title>Taxonomic investigation of Rahnella spp.</title>
        <authorList>
            <person name="Lee S.D."/>
        </authorList>
    </citation>
    <scope>NUCLEOTIDE SEQUENCE [LARGE SCALE GENOMIC DNA]</scope>
    <source>
        <strain evidence="3 4">SAP-10</strain>
    </source>
</reference>
<keyword evidence="2" id="KW-1133">Transmembrane helix</keyword>